<proteinExistence type="predicted"/>
<sequence length="64" mass="7345">MSEQGLYADPTFWAVHVSLERQRRKAMRPPDKVRLSPGVVRAMKRQRIKALASAAMAGKFKKKY</sequence>
<dbReference type="RefSeq" id="WP_349586086.1">
    <property type="nucleotide sequence ID" value="NZ_JBEFLD010000004.1"/>
</dbReference>
<dbReference type="EMBL" id="JBEFLD010000004">
    <property type="protein sequence ID" value="MEQ6290519.1"/>
    <property type="molecule type" value="Genomic_DNA"/>
</dbReference>
<dbReference type="Proteomes" id="UP001433638">
    <property type="component" value="Unassembled WGS sequence"/>
</dbReference>
<protein>
    <submittedName>
        <fullName evidence="1">Uncharacterized protein</fullName>
    </submittedName>
</protein>
<reference evidence="1" key="1">
    <citation type="submission" date="2024-06" db="EMBL/GenBank/DDBJ databases">
        <title>Genome sequence of Vogesella sp. MAHUQ-64.</title>
        <authorList>
            <person name="Huq M.A."/>
        </authorList>
    </citation>
    <scope>NUCLEOTIDE SEQUENCE</scope>
    <source>
        <strain evidence="1">MAHUQ-64</strain>
    </source>
</reference>
<evidence type="ECO:0000313" key="1">
    <source>
        <dbReference type="EMBL" id="MEQ6290519.1"/>
    </source>
</evidence>
<evidence type="ECO:0000313" key="2">
    <source>
        <dbReference type="Proteomes" id="UP001433638"/>
    </source>
</evidence>
<name>A0ABV1M6F9_9NEIS</name>
<organism evidence="1 2">
    <name type="scientific">Vogesella oryzagri</name>
    <dbReference type="NCBI Taxonomy" id="3160864"/>
    <lineage>
        <taxon>Bacteria</taxon>
        <taxon>Pseudomonadati</taxon>
        <taxon>Pseudomonadota</taxon>
        <taxon>Betaproteobacteria</taxon>
        <taxon>Neisseriales</taxon>
        <taxon>Chromobacteriaceae</taxon>
        <taxon>Vogesella</taxon>
    </lineage>
</organism>
<keyword evidence="2" id="KW-1185">Reference proteome</keyword>
<accession>A0ABV1M6F9</accession>
<comment type="caution">
    <text evidence="1">The sequence shown here is derived from an EMBL/GenBank/DDBJ whole genome shotgun (WGS) entry which is preliminary data.</text>
</comment>
<gene>
    <name evidence="1" type="ORF">ABNW52_07820</name>
</gene>